<dbReference type="OrthoDB" id="1075943at2"/>
<evidence type="ECO:0000313" key="6">
    <source>
        <dbReference type="EMBL" id="RFM31189.1"/>
    </source>
</evidence>
<evidence type="ECO:0000256" key="3">
    <source>
        <dbReference type="ARBA" id="ARBA00023237"/>
    </source>
</evidence>
<dbReference type="InterPro" id="IPR013784">
    <property type="entry name" value="Carb-bd-like_fold"/>
</dbReference>
<keyword evidence="2" id="KW-0472">Membrane</keyword>
<sequence>MPSLKNMLLQLLLCFSVPVIAQKTGKIYGQLADTVTHQTLKDAYITILKGTAVQKSVFSDTKGAFSCDNVPYGEYHIHISFQGLAPFEKAVSLDAQHPLLNMDTIYMFLSVKTLDTLVVAEPPMVIRKDTLEFNASRFPTKPYAELARLVQILPGMQINNDGTMTINGISIDQLTVDGQPFFTGDKKMALTHLPADIVKKIQVYTTDSLSKTLNAPKTLNIVLQANKRKGTFGKGGAGIGTAETYTVNGDMNRMNDGQQYSVMGDLGNVERERMGMDAMPSMSSGRQRMTNLGASYRDNRNKGATFGGNVLSMNMRNESSSRTHALNIYPNDSSTIQDQVSDGVINNYSHQFNGNVNIGNGTRTVFMISPGVGINKSENISTQKASQQFEKTGVQTYQSSGRSNSTSTGTSYGTGLNFTHNFKRMGERFMSALNIRNSDNESLSTNNSETKYATYSNTIHQQNKSNNQSMNINSNSSYSVPLGNHFFLQAQLGYSFSKDNNKYRTLKYNDATGHFDQLDTTQSNTYGSIYHAGSLQANVTKTMGKVTVMAGTGIERDLLHGENKTNHTSLSKRYVNLLPQFTFTYNPVQSNTLQLTYNGKPNQVMIQQLQPVTMTKDSLNIQEGNPDLQQPYTHSINLTYTRMAGMRMLTVTLMSNIVTHSISSATTLLSNGARVTKPVNIDGQQNTSLMVNYAMPPRTGKSSFNLSGNVNYSRAPVLSNNVRNDSRSLYVSSSFSWNYHDKNGLDLVMGLSPGLNTMSTSVGLHTSYFNTGVTGRVDYSYEDLEGELGLYYNYNSSLPANYQPAFPFLSPSVRYRFLKKKAGQLALSVKDLLNQQSGADRMVSATSVIDSWMQTRGRYLLLSFTYNISHFGPGRTTAAI</sequence>
<feature type="signal peptide" evidence="4">
    <location>
        <begin position="1"/>
        <end position="21"/>
    </location>
</feature>
<keyword evidence="4" id="KW-0732">Signal</keyword>
<dbReference type="InterPro" id="IPR041700">
    <property type="entry name" value="OMP_b-brl_3"/>
</dbReference>
<evidence type="ECO:0000313" key="7">
    <source>
        <dbReference type="Proteomes" id="UP000261174"/>
    </source>
</evidence>
<name>A0A3E1NTC4_9BACT</name>
<organism evidence="6 7">
    <name type="scientific">Chitinophaga silvisoli</name>
    <dbReference type="NCBI Taxonomy" id="2291814"/>
    <lineage>
        <taxon>Bacteria</taxon>
        <taxon>Pseudomonadati</taxon>
        <taxon>Bacteroidota</taxon>
        <taxon>Chitinophagia</taxon>
        <taxon>Chitinophagales</taxon>
        <taxon>Chitinophagaceae</taxon>
        <taxon>Chitinophaga</taxon>
    </lineage>
</organism>
<dbReference type="SUPFAM" id="SSF49452">
    <property type="entry name" value="Starch-binding domain-like"/>
    <property type="match status" value="1"/>
</dbReference>
<reference evidence="6 7" key="1">
    <citation type="submission" date="2018-08" db="EMBL/GenBank/DDBJ databases">
        <title>Chitinophaga sp. K20C18050901, a novel bacterium isolated from forest soil.</title>
        <authorList>
            <person name="Wang C."/>
        </authorList>
    </citation>
    <scope>NUCLEOTIDE SEQUENCE [LARGE SCALE GENOMIC DNA]</scope>
    <source>
        <strain evidence="6 7">K20C18050901</strain>
    </source>
</reference>
<feature type="domain" description="Outer membrane protein beta-barrel" evidence="5">
    <location>
        <begin position="420"/>
        <end position="866"/>
    </location>
</feature>
<dbReference type="GO" id="GO:0009279">
    <property type="term" value="C:cell outer membrane"/>
    <property type="evidence" value="ECO:0007669"/>
    <property type="project" value="UniProtKB-SubCell"/>
</dbReference>
<dbReference type="RefSeq" id="WP_116857223.1">
    <property type="nucleotide sequence ID" value="NZ_QTJV01000016.1"/>
</dbReference>
<dbReference type="AlphaFoldDB" id="A0A3E1NTC4"/>
<keyword evidence="7" id="KW-1185">Reference proteome</keyword>
<evidence type="ECO:0000256" key="4">
    <source>
        <dbReference type="SAM" id="SignalP"/>
    </source>
</evidence>
<dbReference type="Gene3D" id="2.40.170.20">
    <property type="entry name" value="TonB-dependent receptor, beta-barrel domain"/>
    <property type="match status" value="1"/>
</dbReference>
<protein>
    <recommendedName>
        <fullName evidence="5">Outer membrane protein beta-barrel domain-containing protein</fullName>
    </recommendedName>
</protein>
<comment type="subcellular location">
    <subcellularLocation>
        <location evidence="1">Cell outer membrane</location>
    </subcellularLocation>
</comment>
<accession>A0A3E1NTC4</accession>
<dbReference type="GO" id="GO:0030246">
    <property type="term" value="F:carbohydrate binding"/>
    <property type="evidence" value="ECO:0007669"/>
    <property type="project" value="InterPro"/>
</dbReference>
<evidence type="ECO:0000256" key="2">
    <source>
        <dbReference type="ARBA" id="ARBA00023136"/>
    </source>
</evidence>
<dbReference type="EMBL" id="QTJV01000016">
    <property type="protein sequence ID" value="RFM31189.1"/>
    <property type="molecule type" value="Genomic_DNA"/>
</dbReference>
<gene>
    <name evidence="6" type="ORF">DXN04_30585</name>
</gene>
<feature type="chain" id="PRO_5017533479" description="Outer membrane protein beta-barrel domain-containing protein" evidence="4">
    <location>
        <begin position="22"/>
        <end position="880"/>
    </location>
</feature>
<dbReference type="Gene3D" id="2.60.40.1120">
    <property type="entry name" value="Carboxypeptidase-like, regulatory domain"/>
    <property type="match status" value="1"/>
</dbReference>
<evidence type="ECO:0000256" key="1">
    <source>
        <dbReference type="ARBA" id="ARBA00004442"/>
    </source>
</evidence>
<dbReference type="Pfam" id="PF14905">
    <property type="entry name" value="OMP_b-brl_3"/>
    <property type="match status" value="1"/>
</dbReference>
<dbReference type="InterPro" id="IPR036942">
    <property type="entry name" value="Beta-barrel_TonB_sf"/>
</dbReference>
<dbReference type="Proteomes" id="UP000261174">
    <property type="component" value="Unassembled WGS sequence"/>
</dbReference>
<comment type="caution">
    <text evidence="6">The sequence shown here is derived from an EMBL/GenBank/DDBJ whole genome shotgun (WGS) entry which is preliminary data.</text>
</comment>
<evidence type="ECO:0000259" key="5">
    <source>
        <dbReference type="Pfam" id="PF14905"/>
    </source>
</evidence>
<dbReference type="Pfam" id="PF13620">
    <property type="entry name" value="CarboxypepD_reg"/>
    <property type="match status" value="1"/>
</dbReference>
<proteinExistence type="predicted"/>
<keyword evidence="3" id="KW-0998">Cell outer membrane</keyword>
<dbReference type="SUPFAM" id="SSF56935">
    <property type="entry name" value="Porins"/>
    <property type="match status" value="1"/>
</dbReference>